<dbReference type="Proteomes" id="UP001595803">
    <property type="component" value="Unassembled WGS sequence"/>
</dbReference>
<name>A0ABV7ZC90_9DEIO</name>
<evidence type="ECO:0000259" key="1">
    <source>
        <dbReference type="Pfam" id="PF22790"/>
    </source>
</evidence>
<evidence type="ECO:0000313" key="2">
    <source>
        <dbReference type="EMBL" id="MFC3833906.1"/>
    </source>
</evidence>
<organism evidence="2 3">
    <name type="scientific">Deinococcus rufus</name>
    <dbReference type="NCBI Taxonomy" id="2136097"/>
    <lineage>
        <taxon>Bacteria</taxon>
        <taxon>Thermotogati</taxon>
        <taxon>Deinococcota</taxon>
        <taxon>Deinococci</taxon>
        <taxon>Deinococcales</taxon>
        <taxon>Deinococcaceae</taxon>
        <taxon>Deinococcus</taxon>
    </lineage>
</organism>
<dbReference type="Pfam" id="PF22790">
    <property type="entry name" value="YkoP"/>
    <property type="match status" value="1"/>
</dbReference>
<sequence length="349" mass="37061">MSAAVSTLTRVRRARLRAGTYGAWHGGSGGPEIGLIVPVSDPETLRCVLETAGPTRLTVVVPAAQAIGWGDALRAAAEAGHEVAGSGPASPLAALDVAAGHAIRSWAADASPAPGHRSLLALAARGVHPLPLPDVAARPGGTLRVGPDDLAATLADLKARGYRPMPVRDLPGLRRATPRDALAHAYALTVEANFTRAHHVIDLTSRPDAVMRVAPLRDAPAPLPLPPDTPTAEMHLDSARLVSMAARSQLGTYRAYQRSLKDVAYAMQTLPELADAQAVFAVTLFYGPLEQAGFTLLKLPPARARLYGLGFRVLRLVHGTTRPPSVQQPKMAWMPREEFLTRYGQPLRP</sequence>
<comment type="caution">
    <text evidence="2">The sequence shown here is derived from an EMBL/GenBank/DDBJ whole genome shotgun (WGS) entry which is preliminary data.</text>
</comment>
<proteinExistence type="predicted"/>
<evidence type="ECO:0000313" key="3">
    <source>
        <dbReference type="Proteomes" id="UP001595803"/>
    </source>
</evidence>
<dbReference type="InterPro" id="IPR054467">
    <property type="entry name" value="YkoP-like_dom"/>
</dbReference>
<dbReference type="RefSeq" id="WP_322473023.1">
    <property type="nucleotide sequence ID" value="NZ_JBHRZG010000016.1"/>
</dbReference>
<gene>
    <name evidence="2" type="ORF">ACFOSB_13645</name>
</gene>
<keyword evidence="3" id="KW-1185">Reference proteome</keyword>
<feature type="domain" description="YkoP-like" evidence="1">
    <location>
        <begin position="232"/>
        <end position="343"/>
    </location>
</feature>
<dbReference type="EMBL" id="JBHRZG010000016">
    <property type="protein sequence ID" value="MFC3833906.1"/>
    <property type="molecule type" value="Genomic_DNA"/>
</dbReference>
<reference evidence="3" key="1">
    <citation type="journal article" date="2019" name="Int. J. Syst. Evol. Microbiol.">
        <title>The Global Catalogue of Microorganisms (GCM) 10K type strain sequencing project: providing services to taxonomists for standard genome sequencing and annotation.</title>
        <authorList>
            <consortium name="The Broad Institute Genomics Platform"/>
            <consortium name="The Broad Institute Genome Sequencing Center for Infectious Disease"/>
            <person name="Wu L."/>
            <person name="Ma J."/>
        </authorList>
    </citation>
    <scope>NUCLEOTIDE SEQUENCE [LARGE SCALE GENOMIC DNA]</scope>
    <source>
        <strain evidence="3">CCTCC AB 2017081</strain>
    </source>
</reference>
<accession>A0ABV7ZC90</accession>
<protein>
    <submittedName>
        <fullName evidence="2">Sectered polysaccharide deacetylase</fullName>
    </submittedName>
</protein>